<reference evidence="1 2" key="1">
    <citation type="submission" date="2016-05" db="EMBL/GenBank/DDBJ databases">
        <authorList>
            <person name="Lavstsen T."/>
            <person name="Jespersen J.S."/>
        </authorList>
    </citation>
    <scope>NUCLEOTIDE SEQUENCE [LARGE SCALE GENOMIC DNA]</scope>
    <source>
        <strain evidence="1 2">B7-9</strain>
    </source>
</reference>
<protein>
    <submittedName>
        <fullName evidence="1">Uncharacterized protein</fullName>
    </submittedName>
</protein>
<organism evidence="1 2">
    <name type="scientific">Candidatus Chloroploca asiatica</name>
    <dbReference type="NCBI Taxonomy" id="1506545"/>
    <lineage>
        <taxon>Bacteria</taxon>
        <taxon>Bacillati</taxon>
        <taxon>Chloroflexota</taxon>
        <taxon>Chloroflexia</taxon>
        <taxon>Chloroflexales</taxon>
        <taxon>Chloroflexineae</taxon>
        <taxon>Oscillochloridaceae</taxon>
        <taxon>Candidatus Chloroploca</taxon>
    </lineage>
</organism>
<evidence type="ECO:0000313" key="2">
    <source>
        <dbReference type="Proteomes" id="UP000220922"/>
    </source>
</evidence>
<proteinExistence type="predicted"/>
<dbReference type="RefSeq" id="WP_097652593.1">
    <property type="nucleotide sequence ID" value="NZ_LYXE01000086.1"/>
</dbReference>
<sequence>MEPTPQRYARFVLARLTIEALTSHYLALVDAEDRQFFVALLSRCFGCEAVLTAAERQGADGLCTRCRQRRAWQRN</sequence>
<gene>
    <name evidence="1" type="ORF">A9Q02_14025</name>
</gene>
<comment type="caution">
    <text evidence="1">The sequence shown here is derived from an EMBL/GenBank/DDBJ whole genome shotgun (WGS) entry which is preliminary data.</text>
</comment>
<dbReference type="EMBL" id="LYXE01000086">
    <property type="protein sequence ID" value="PDV98965.1"/>
    <property type="molecule type" value="Genomic_DNA"/>
</dbReference>
<dbReference type="OrthoDB" id="9843480at2"/>
<name>A0A2H3L6V6_9CHLR</name>
<evidence type="ECO:0000313" key="1">
    <source>
        <dbReference type="EMBL" id="PDV98965.1"/>
    </source>
</evidence>
<keyword evidence="2" id="KW-1185">Reference proteome</keyword>
<dbReference type="Proteomes" id="UP000220922">
    <property type="component" value="Unassembled WGS sequence"/>
</dbReference>
<dbReference type="AlphaFoldDB" id="A0A2H3L6V6"/>
<accession>A0A2H3L6V6</accession>